<gene>
    <name evidence="3" type="ORF">GCM10007854_14450</name>
</gene>
<keyword evidence="2" id="KW-0472">Membrane</keyword>
<feature type="coiled-coil region" evidence="1">
    <location>
        <begin position="49"/>
        <end position="98"/>
    </location>
</feature>
<accession>A0ABQ5UYW5</accession>
<reference evidence="3" key="2">
    <citation type="submission" date="2023-01" db="EMBL/GenBank/DDBJ databases">
        <title>Draft genome sequence of Algimonas porphyrae strain NBRC 108216.</title>
        <authorList>
            <person name="Sun Q."/>
            <person name="Mori K."/>
        </authorList>
    </citation>
    <scope>NUCLEOTIDE SEQUENCE</scope>
    <source>
        <strain evidence="3">NBRC 108216</strain>
    </source>
</reference>
<evidence type="ECO:0000256" key="1">
    <source>
        <dbReference type="SAM" id="Coils"/>
    </source>
</evidence>
<keyword evidence="1" id="KW-0175">Coiled coil</keyword>
<dbReference type="Proteomes" id="UP001161390">
    <property type="component" value="Unassembled WGS sequence"/>
</dbReference>
<keyword evidence="4" id="KW-1185">Reference proteome</keyword>
<protein>
    <submittedName>
        <fullName evidence="3">Uncharacterized protein</fullName>
    </submittedName>
</protein>
<evidence type="ECO:0000256" key="2">
    <source>
        <dbReference type="SAM" id="Phobius"/>
    </source>
</evidence>
<organism evidence="3 4">
    <name type="scientific">Algimonas porphyrae</name>
    <dbReference type="NCBI Taxonomy" id="1128113"/>
    <lineage>
        <taxon>Bacteria</taxon>
        <taxon>Pseudomonadati</taxon>
        <taxon>Pseudomonadota</taxon>
        <taxon>Alphaproteobacteria</taxon>
        <taxon>Maricaulales</taxon>
        <taxon>Robiginitomaculaceae</taxon>
        <taxon>Algimonas</taxon>
    </lineage>
</organism>
<name>A0ABQ5UYW5_9PROT</name>
<proteinExistence type="predicted"/>
<dbReference type="EMBL" id="BSNJ01000003">
    <property type="protein sequence ID" value="GLQ20490.1"/>
    <property type="molecule type" value="Genomic_DNA"/>
</dbReference>
<keyword evidence="2" id="KW-0812">Transmembrane</keyword>
<sequence>MGSPLAIDWAAVLGVATLICTIIGGMLTLVYRLIVVNQGKTAALFDARVEAAVQAFEAALRARDELERERIDGYKQDVAALRKRQDLLERELRSMVKDLSRNYVPREDFLKRDTALELKLDRLGERLVNIVTREG</sequence>
<evidence type="ECO:0000313" key="4">
    <source>
        <dbReference type="Proteomes" id="UP001161390"/>
    </source>
</evidence>
<reference evidence="3" key="1">
    <citation type="journal article" date="2014" name="Int. J. Syst. Evol. Microbiol.">
        <title>Complete genome of a new Firmicutes species belonging to the dominant human colonic microbiota ('Ruminococcus bicirculans') reveals two chromosomes and a selective capacity to utilize plant glucans.</title>
        <authorList>
            <consortium name="NISC Comparative Sequencing Program"/>
            <person name="Wegmann U."/>
            <person name="Louis P."/>
            <person name="Goesmann A."/>
            <person name="Henrissat B."/>
            <person name="Duncan S.H."/>
            <person name="Flint H.J."/>
        </authorList>
    </citation>
    <scope>NUCLEOTIDE SEQUENCE</scope>
    <source>
        <strain evidence="3">NBRC 108216</strain>
    </source>
</reference>
<evidence type="ECO:0000313" key="3">
    <source>
        <dbReference type="EMBL" id="GLQ20490.1"/>
    </source>
</evidence>
<feature type="transmembrane region" description="Helical" evidence="2">
    <location>
        <begin position="6"/>
        <end position="31"/>
    </location>
</feature>
<comment type="caution">
    <text evidence="3">The sequence shown here is derived from an EMBL/GenBank/DDBJ whole genome shotgun (WGS) entry which is preliminary data.</text>
</comment>
<keyword evidence="2" id="KW-1133">Transmembrane helix</keyword>